<gene>
    <name evidence="1" type="ORF">Z043_106538</name>
</gene>
<evidence type="ECO:0008006" key="3">
    <source>
        <dbReference type="Google" id="ProtNLM"/>
    </source>
</evidence>
<organism evidence="1 2">
    <name type="scientific">Scleropages formosus</name>
    <name type="common">Asian bonytongue</name>
    <name type="synonym">Osteoglossum formosum</name>
    <dbReference type="NCBI Taxonomy" id="113540"/>
    <lineage>
        <taxon>Eukaryota</taxon>
        <taxon>Metazoa</taxon>
        <taxon>Chordata</taxon>
        <taxon>Craniata</taxon>
        <taxon>Vertebrata</taxon>
        <taxon>Euteleostomi</taxon>
        <taxon>Actinopterygii</taxon>
        <taxon>Neopterygii</taxon>
        <taxon>Teleostei</taxon>
        <taxon>Osteoglossocephala</taxon>
        <taxon>Osteoglossomorpha</taxon>
        <taxon>Osteoglossiformes</taxon>
        <taxon>Osteoglossidae</taxon>
        <taxon>Scleropages</taxon>
    </lineage>
</organism>
<protein>
    <recommendedName>
        <fullName evidence="3">Transposase Tc1-like domain-containing protein</fullName>
    </recommendedName>
</protein>
<reference evidence="1 2" key="1">
    <citation type="submission" date="2015-08" db="EMBL/GenBank/DDBJ databases">
        <title>The genome of the Asian arowana (Scleropages formosus).</title>
        <authorList>
            <person name="Tan M.H."/>
            <person name="Gan H.M."/>
            <person name="Croft L.J."/>
            <person name="Austin C.M."/>
        </authorList>
    </citation>
    <scope>NUCLEOTIDE SEQUENCE [LARGE SCALE GENOMIC DNA]</scope>
    <source>
        <strain evidence="1">Aro1</strain>
    </source>
</reference>
<dbReference type="AlphaFoldDB" id="A0A0P7UJ20"/>
<name>A0A0P7UJ20_SCLFO</name>
<dbReference type="Proteomes" id="UP000034805">
    <property type="component" value="Unassembled WGS sequence"/>
</dbReference>
<sequence>MGKCNDLRDFDKAQIVMARQLGRSIFKQQVLLGVPSMQRATQAQIAENLNVGHDRKVSENTVHHSLLHMGLRSLRLVRAPMLTSVHC</sequence>
<proteinExistence type="predicted"/>
<evidence type="ECO:0000313" key="1">
    <source>
        <dbReference type="EMBL" id="KPP74310.1"/>
    </source>
</evidence>
<comment type="caution">
    <text evidence="1">The sequence shown here is derived from an EMBL/GenBank/DDBJ whole genome shotgun (WGS) entry which is preliminary data.</text>
</comment>
<dbReference type="EMBL" id="JARO02001827">
    <property type="protein sequence ID" value="KPP74310.1"/>
    <property type="molecule type" value="Genomic_DNA"/>
</dbReference>
<evidence type="ECO:0000313" key="2">
    <source>
        <dbReference type="Proteomes" id="UP000034805"/>
    </source>
</evidence>
<accession>A0A0P7UJ20</accession>